<dbReference type="EMBL" id="CYUE01000022">
    <property type="protein sequence ID" value="CUK27375.1"/>
    <property type="molecule type" value="Genomic_DNA"/>
</dbReference>
<gene>
    <name evidence="2" type="ORF">TA5114_03203</name>
</gene>
<evidence type="ECO:0000313" key="3">
    <source>
        <dbReference type="Proteomes" id="UP000051184"/>
    </source>
</evidence>
<keyword evidence="3" id="KW-1185">Reference proteome</keyword>
<accession>A0A0P1J2U7</accession>
<protein>
    <recommendedName>
        <fullName evidence="4">Secreted protein</fullName>
    </recommendedName>
</protein>
<organism evidence="2 3">
    <name type="scientific">Cognatishimia activa</name>
    <dbReference type="NCBI Taxonomy" id="1715691"/>
    <lineage>
        <taxon>Bacteria</taxon>
        <taxon>Pseudomonadati</taxon>
        <taxon>Pseudomonadota</taxon>
        <taxon>Alphaproteobacteria</taxon>
        <taxon>Rhodobacterales</taxon>
        <taxon>Paracoccaceae</taxon>
        <taxon>Cognatishimia</taxon>
    </lineage>
</organism>
<dbReference type="RefSeq" id="WP_058316283.1">
    <property type="nucleotide sequence ID" value="NZ_CYTO01000007.1"/>
</dbReference>
<feature type="signal peptide" evidence="1">
    <location>
        <begin position="1"/>
        <end position="20"/>
    </location>
</feature>
<dbReference type="Proteomes" id="UP000051184">
    <property type="component" value="Unassembled WGS sequence"/>
</dbReference>
<reference evidence="3" key="1">
    <citation type="submission" date="2015-09" db="EMBL/GenBank/DDBJ databases">
        <authorList>
            <person name="Rodrigo-Torres Lidia"/>
            <person name="Arahal R.David."/>
        </authorList>
    </citation>
    <scope>NUCLEOTIDE SEQUENCE [LARGE SCALE GENOMIC DNA]</scope>
    <source>
        <strain evidence="3">CECT 5114</strain>
    </source>
</reference>
<proteinExistence type="predicted"/>
<feature type="chain" id="PRO_5006065882" description="Secreted protein" evidence="1">
    <location>
        <begin position="21"/>
        <end position="101"/>
    </location>
</feature>
<sequence>MKAFVSALFLTTALALPAAASNKDTCAEPAIKNSPRISTDQCTCRLKGADKYLSRGDKAYLIQYWSGQRNDQPHIYLGTAYPSGKNKPLIKYNAYIAKKCG</sequence>
<name>A0A0P1J2U7_9RHOB</name>
<evidence type="ECO:0000313" key="2">
    <source>
        <dbReference type="EMBL" id="CUK27375.1"/>
    </source>
</evidence>
<dbReference type="AlphaFoldDB" id="A0A0P1J2U7"/>
<keyword evidence="1" id="KW-0732">Signal</keyword>
<dbReference type="STRING" id="1715691.TA5113_00616"/>
<evidence type="ECO:0008006" key="4">
    <source>
        <dbReference type="Google" id="ProtNLM"/>
    </source>
</evidence>
<evidence type="ECO:0000256" key="1">
    <source>
        <dbReference type="SAM" id="SignalP"/>
    </source>
</evidence>